<organism evidence="2 3">
    <name type="scientific">Vibrio quintilis</name>
    <dbReference type="NCBI Taxonomy" id="1117707"/>
    <lineage>
        <taxon>Bacteria</taxon>
        <taxon>Pseudomonadati</taxon>
        <taxon>Pseudomonadota</taxon>
        <taxon>Gammaproteobacteria</taxon>
        <taxon>Vibrionales</taxon>
        <taxon>Vibrionaceae</taxon>
        <taxon>Vibrio</taxon>
    </lineage>
</organism>
<dbReference type="RefSeq" id="WP_073585712.1">
    <property type="nucleotide sequence ID" value="NZ_AP024897.1"/>
</dbReference>
<accession>A0A1M7Z0D7</accession>
<keyword evidence="1" id="KW-0732">Signal</keyword>
<sequence>MKNWWLFAALVASFSAHVAAADSLPEPGSFYMGFLKEDINQSGVFELGMKGQVNRFVDANAALMWFGNNDNVYNGFNFGAHLTTGTWPIKAYAGAGLFLGEHDECDEQDTDICETDYVAGVYPEVGVELSFFQLNVAAYGRYYKTSDTGKNEYKMFGAYIGYDF</sequence>
<dbReference type="AlphaFoldDB" id="A0A1M7Z0D7"/>
<dbReference type="STRING" id="1117707.VQ7734_04046"/>
<dbReference type="OrthoDB" id="5873466at2"/>
<evidence type="ECO:0008006" key="4">
    <source>
        <dbReference type="Google" id="ProtNLM"/>
    </source>
</evidence>
<protein>
    <recommendedName>
        <fullName evidence="4">Outer membrane protein beta-barrel domain-containing protein</fullName>
    </recommendedName>
</protein>
<gene>
    <name evidence="2" type="ORF">VQ7734_04046</name>
</gene>
<name>A0A1M7Z0D7_9VIBR</name>
<dbReference type="EMBL" id="FRFG01000059">
    <property type="protein sequence ID" value="SHO58275.1"/>
    <property type="molecule type" value="Genomic_DNA"/>
</dbReference>
<feature type="signal peptide" evidence="1">
    <location>
        <begin position="1"/>
        <end position="20"/>
    </location>
</feature>
<dbReference type="Proteomes" id="UP000184600">
    <property type="component" value="Unassembled WGS sequence"/>
</dbReference>
<reference evidence="3" key="1">
    <citation type="submission" date="2016-12" db="EMBL/GenBank/DDBJ databases">
        <authorList>
            <person name="Rodrigo-Torres L."/>
            <person name="Arahal R.D."/>
            <person name="Lucena T."/>
        </authorList>
    </citation>
    <scope>NUCLEOTIDE SEQUENCE [LARGE SCALE GENOMIC DNA]</scope>
</reference>
<proteinExistence type="predicted"/>
<evidence type="ECO:0000256" key="1">
    <source>
        <dbReference type="SAM" id="SignalP"/>
    </source>
</evidence>
<evidence type="ECO:0000313" key="2">
    <source>
        <dbReference type="EMBL" id="SHO58275.1"/>
    </source>
</evidence>
<evidence type="ECO:0000313" key="3">
    <source>
        <dbReference type="Proteomes" id="UP000184600"/>
    </source>
</evidence>
<feature type="chain" id="PRO_5012274875" description="Outer membrane protein beta-barrel domain-containing protein" evidence="1">
    <location>
        <begin position="21"/>
        <end position="164"/>
    </location>
</feature>
<keyword evidence="3" id="KW-1185">Reference proteome</keyword>